<reference evidence="3" key="2">
    <citation type="submission" date="2023-11" db="UniProtKB">
        <authorList>
            <consortium name="WormBaseParasite"/>
        </authorList>
    </citation>
    <scope>IDENTIFICATION</scope>
</reference>
<dbReference type="WBParaSite" id="TREG1_4060.1">
    <property type="protein sequence ID" value="TREG1_4060.1"/>
    <property type="gene ID" value="TREG1_4060"/>
</dbReference>
<organism evidence="2 3">
    <name type="scientific">Trichobilharzia regenti</name>
    <name type="common">Nasal bird schistosome</name>
    <dbReference type="NCBI Taxonomy" id="157069"/>
    <lineage>
        <taxon>Eukaryota</taxon>
        <taxon>Metazoa</taxon>
        <taxon>Spiralia</taxon>
        <taxon>Lophotrochozoa</taxon>
        <taxon>Platyhelminthes</taxon>
        <taxon>Trematoda</taxon>
        <taxon>Digenea</taxon>
        <taxon>Strigeidida</taxon>
        <taxon>Schistosomatoidea</taxon>
        <taxon>Schistosomatidae</taxon>
        <taxon>Trichobilharzia</taxon>
    </lineage>
</organism>
<accession>A0AA85JW97</accession>
<evidence type="ECO:0000256" key="1">
    <source>
        <dbReference type="SAM" id="MobiDB-lite"/>
    </source>
</evidence>
<evidence type="ECO:0000313" key="2">
    <source>
        <dbReference type="Proteomes" id="UP000050795"/>
    </source>
</evidence>
<keyword evidence="2" id="KW-1185">Reference proteome</keyword>
<name>A0AA85JW97_TRIRE</name>
<proteinExistence type="predicted"/>
<dbReference type="Proteomes" id="UP000050795">
    <property type="component" value="Unassembled WGS sequence"/>
</dbReference>
<dbReference type="AlphaFoldDB" id="A0AA85JW97"/>
<feature type="region of interest" description="Disordered" evidence="1">
    <location>
        <begin position="55"/>
        <end position="77"/>
    </location>
</feature>
<protein>
    <submittedName>
        <fullName evidence="3">Uncharacterized protein</fullName>
    </submittedName>
</protein>
<evidence type="ECO:0000313" key="3">
    <source>
        <dbReference type="WBParaSite" id="TREG1_4060.1"/>
    </source>
</evidence>
<sequence length="469" mass="52008">MRLCGKYGIRSKENPNIKNAVESPPPPISSSISTCGCVCGESVSDKTCQPTLNQNEQFPIPDARDLPQTSSTHSWHKSMKKRIHRSVGCFGFKRPPLSNTTFHHEKVEWGNGTIPDYNSECQKLVKTQQAPIFPNNQLWNDKSYSFSTATSSANKHGVDQSGTVEYTASDEITTGGKTTGLPEYNYNKTCRQRSTDIFSASVNYAFSRPKSCLKNSVDVQRPLEHYEQEKIVNPAVDSNAKLAKIGNQLDGKPDNKPNFQCNNIESSSSSDAFNKDIYQYSSASSIQYSKESAPVVINRCSEEKVVPESSCPNISSSIRQLQHINRTSVKSVNLESAINPYHPVAPVSPDIGNPAYFYIANEHRELLQDVQATKIILLHLKRLLIETPVPETDGLSSTIPLKKYDFKDVSSYSCSHNDNQFLLSSDGQSLLLSSSSIYTKPPVNRTGLEELIEGLAQLSHKNSEVLCCR</sequence>
<reference evidence="2" key="1">
    <citation type="submission" date="2022-06" db="EMBL/GenBank/DDBJ databases">
        <authorList>
            <person name="Berger JAMES D."/>
            <person name="Berger JAMES D."/>
        </authorList>
    </citation>
    <scope>NUCLEOTIDE SEQUENCE [LARGE SCALE GENOMIC DNA]</scope>
</reference>